<comment type="caution">
    <text evidence="1">The sequence shown here is derived from an EMBL/GenBank/DDBJ whole genome shotgun (WGS) entry which is preliminary data.</text>
</comment>
<evidence type="ECO:0000313" key="2">
    <source>
        <dbReference type="Proteomes" id="UP000789508"/>
    </source>
</evidence>
<sequence>MFENVFAKKFQDIYSKNLLDTFMQTRLNANYTEGTCKGTSEKTKQII</sequence>
<keyword evidence="2" id="KW-1185">Reference proteome</keyword>
<proteinExistence type="predicted"/>
<gene>
    <name evidence="1" type="ORF">ALEPTO_LOCUS4536</name>
</gene>
<dbReference type="EMBL" id="CAJVPS010001055">
    <property type="protein sequence ID" value="CAG8522418.1"/>
    <property type="molecule type" value="Genomic_DNA"/>
</dbReference>
<organism evidence="1 2">
    <name type="scientific">Ambispora leptoticha</name>
    <dbReference type="NCBI Taxonomy" id="144679"/>
    <lineage>
        <taxon>Eukaryota</taxon>
        <taxon>Fungi</taxon>
        <taxon>Fungi incertae sedis</taxon>
        <taxon>Mucoromycota</taxon>
        <taxon>Glomeromycotina</taxon>
        <taxon>Glomeromycetes</taxon>
        <taxon>Archaeosporales</taxon>
        <taxon>Ambisporaceae</taxon>
        <taxon>Ambispora</taxon>
    </lineage>
</organism>
<name>A0A9N9FBI8_9GLOM</name>
<accession>A0A9N9FBI8</accession>
<evidence type="ECO:0000313" key="1">
    <source>
        <dbReference type="EMBL" id="CAG8522418.1"/>
    </source>
</evidence>
<protein>
    <submittedName>
        <fullName evidence="1">9229_t:CDS:1</fullName>
    </submittedName>
</protein>
<reference evidence="1" key="1">
    <citation type="submission" date="2021-06" db="EMBL/GenBank/DDBJ databases">
        <authorList>
            <person name="Kallberg Y."/>
            <person name="Tangrot J."/>
            <person name="Rosling A."/>
        </authorList>
    </citation>
    <scope>NUCLEOTIDE SEQUENCE</scope>
    <source>
        <strain evidence="1">FL130A</strain>
    </source>
</reference>
<dbReference type="AlphaFoldDB" id="A0A9N9FBI8"/>
<dbReference type="Proteomes" id="UP000789508">
    <property type="component" value="Unassembled WGS sequence"/>
</dbReference>